<evidence type="ECO:0000313" key="3">
    <source>
        <dbReference type="Proteomes" id="UP000316184"/>
    </source>
</evidence>
<proteinExistence type="predicted"/>
<keyword evidence="3" id="KW-1185">Reference proteome</keyword>
<evidence type="ECO:0000256" key="1">
    <source>
        <dbReference type="SAM" id="Phobius"/>
    </source>
</evidence>
<name>A0A561V7W6_9PSEU</name>
<keyword evidence="1" id="KW-1133">Transmembrane helix</keyword>
<dbReference type="AlphaFoldDB" id="A0A561V7W6"/>
<keyword evidence="1" id="KW-0812">Transmembrane</keyword>
<accession>A0A561V7W6</accession>
<dbReference type="RefSeq" id="WP_281290199.1">
    <property type="nucleotide sequence ID" value="NZ_VIWX01000001.1"/>
</dbReference>
<evidence type="ECO:0000313" key="2">
    <source>
        <dbReference type="EMBL" id="TWG07705.1"/>
    </source>
</evidence>
<keyword evidence="1" id="KW-0472">Membrane</keyword>
<protein>
    <submittedName>
        <fullName evidence="2">Uncharacterized protein</fullName>
    </submittedName>
</protein>
<sequence length="41" mass="4614">MDLLPSMLAIYLLMFSPLLLPLSGWFFGKMGDLLRRRDAGG</sequence>
<comment type="caution">
    <text evidence="2">The sequence shown here is derived from an EMBL/GenBank/DDBJ whole genome shotgun (WGS) entry which is preliminary data.</text>
</comment>
<organism evidence="2 3">
    <name type="scientific">Saccharopolyspora dendranthemae</name>
    <dbReference type="NCBI Taxonomy" id="1181886"/>
    <lineage>
        <taxon>Bacteria</taxon>
        <taxon>Bacillati</taxon>
        <taxon>Actinomycetota</taxon>
        <taxon>Actinomycetes</taxon>
        <taxon>Pseudonocardiales</taxon>
        <taxon>Pseudonocardiaceae</taxon>
        <taxon>Saccharopolyspora</taxon>
    </lineage>
</organism>
<gene>
    <name evidence="2" type="ORF">FHU35_11323</name>
</gene>
<reference evidence="2 3" key="1">
    <citation type="submission" date="2019-06" db="EMBL/GenBank/DDBJ databases">
        <title>Sequencing the genomes of 1000 actinobacteria strains.</title>
        <authorList>
            <person name="Klenk H.-P."/>
        </authorList>
    </citation>
    <scope>NUCLEOTIDE SEQUENCE [LARGE SCALE GENOMIC DNA]</scope>
    <source>
        <strain evidence="2 3">DSM 46699</strain>
    </source>
</reference>
<dbReference type="EMBL" id="VIWX01000001">
    <property type="protein sequence ID" value="TWG07705.1"/>
    <property type="molecule type" value="Genomic_DNA"/>
</dbReference>
<dbReference type="Proteomes" id="UP000316184">
    <property type="component" value="Unassembled WGS sequence"/>
</dbReference>
<feature type="transmembrane region" description="Helical" evidence="1">
    <location>
        <begin position="6"/>
        <end position="27"/>
    </location>
</feature>